<protein>
    <submittedName>
        <fullName evidence="3">Uncharacterized protein</fullName>
    </submittedName>
</protein>
<dbReference type="Proteomes" id="UP000639051">
    <property type="component" value="Unassembled WGS sequence"/>
</dbReference>
<dbReference type="EMBL" id="JAERRC010000005">
    <property type="protein sequence ID" value="MBL0704117.1"/>
    <property type="molecule type" value="Genomic_DNA"/>
</dbReference>
<keyword evidence="2" id="KW-0472">Membrane</keyword>
<sequence length="261" mass="25367">MSGDDALDAGAVDAGAAPRGRPPWVWVLLAACAVVAVGVVVAVAGLFLTPNQPPAQPPPPAGASGAASSADASGYHLSDPLPFTGPPVWHASPSAEYRLTAAAGELRYVSDAGCSLSFRVGPLRATTSPSPSGAGSTTPGAPSAGRSPSASPSTDPEAAATEGALQDAVSALRASAKAVDVTGGEGTVVTTLDSLTGPLVDMAGTSVRVTAPDGTVAYGRLAVRALPSAGSAASILAQCPSPEAAATAMNHASVHAFLAAR</sequence>
<comment type="caution">
    <text evidence="3">The sequence shown here is derived from an EMBL/GenBank/DDBJ whole genome shotgun (WGS) entry which is preliminary data.</text>
</comment>
<feature type="compositionally biased region" description="Low complexity" evidence="1">
    <location>
        <begin position="125"/>
        <end position="153"/>
    </location>
</feature>
<feature type="region of interest" description="Disordered" evidence="1">
    <location>
        <begin position="124"/>
        <end position="164"/>
    </location>
</feature>
<organism evidence="3 4">
    <name type="scientific">Sinomonas cellulolyticus</name>
    <dbReference type="NCBI Taxonomy" id="2801916"/>
    <lineage>
        <taxon>Bacteria</taxon>
        <taxon>Bacillati</taxon>
        <taxon>Actinomycetota</taxon>
        <taxon>Actinomycetes</taxon>
        <taxon>Micrococcales</taxon>
        <taxon>Micrococcaceae</taxon>
        <taxon>Sinomonas</taxon>
    </lineage>
</organism>
<feature type="transmembrane region" description="Helical" evidence="2">
    <location>
        <begin position="24"/>
        <end position="48"/>
    </location>
</feature>
<evidence type="ECO:0000313" key="4">
    <source>
        <dbReference type="Proteomes" id="UP000639051"/>
    </source>
</evidence>
<proteinExistence type="predicted"/>
<name>A0ABS1JYE5_9MICC</name>
<evidence type="ECO:0000256" key="2">
    <source>
        <dbReference type="SAM" id="Phobius"/>
    </source>
</evidence>
<keyword evidence="4" id="KW-1185">Reference proteome</keyword>
<keyword evidence="2" id="KW-1133">Transmembrane helix</keyword>
<gene>
    <name evidence="3" type="ORF">JJE72_01185</name>
</gene>
<dbReference type="RefSeq" id="WP_189694795.1">
    <property type="nucleotide sequence ID" value="NZ_BNCM01000013.1"/>
</dbReference>
<evidence type="ECO:0000256" key="1">
    <source>
        <dbReference type="SAM" id="MobiDB-lite"/>
    </source>
</evidence>
<evidence type="ECO:0000313" key="3">
    <source>
        <dbReference type="EMBL" id="MBL0704117.1"/>
    </source>
</evidence>
<reference evidence="3 4" key="1">
    <citation type="submission" date="2021-01" db="EMBL/GenBank/DDBJ databases">
        <title>Genome public.</title>
        <authorList>
            <person name="Liu C."/>
            <person name="Sun Q."/>
        </authorList>
    </citation>
    <scope>NUCLEOTIDE SEQUENCE [LARGE SCALE GENOMIC DNA]</scope>
    <source>
        <strain evidence="3 4">JC656</strain>
    </source>
</reference>
<keyword evidence="2" id="KW-0812">Transmembrane</keyword>
<accession>A0ABS1JYE5</accession>